<name>A0A0F8XGI4_9ZZZZ</name>
<protein>
    <submittedName>
        <fullName evidence="1">Uncharacterized protein</fullName>
    </submittedName>
</protein>
<accession>A0A0F8XGI4</accession>
<organism evidence="1">
    <name type="scientific">marine sediment metagenome</name>
    <dbReference type="NCBI Taxonomy" id="412755"/>
    <lineage>
        <taxon>unclassified sequences</taxon>
        <taxon>metagenomes</taxon>
        <taxon>ecological metagenomes</taxon>
    </lineage>
</organism>
<sequence>MEVSKKFSFKGWNFGTWINKNKGSLKTILSLVLGLVATRFGDSAFVSAVFGGASAVGTRIILDTFDYFITEFEE</sequence>
<dbReference type="AlphaFoldDB" id="A0A0F8XGI4"/>
<dbReference type="EMBL" id="LAZR01059211">
    <property type="protein sequence ID" value="KKK68282.1"/>
    <property type="molecule type" value="Genomic_DNA"/>
</dbReference>
<proteinExistence type="predicted"/>
<gene>
    <name evidence="1" type="ORF">LCGC14_2945650</name>
</gene>
<evidence type="ECO:0000313" key="1">
    <source>
        <dbReference type="EMBL" id="KKK68282.1"/>
    </source>
</evidence>
<comment type="caution">
    <text evidence="1">The sequence shown here is derived from an EMBL/GenBank/DDBJ whole genome shotgun (WGS) entry which is preliminary data.</text>
</comment>
<reference evidence="1" key="1">
    <citation type="journal article" date="2015" name="Nature">
        <title>Complex archaea that bridge the gap between prokaryotes and eukaryotes.</title>
        <authorList>
            <person name="Spang A."/>
            <person name="Saw J.H."/>
            <person name="Jorgensen S.L."/>
            <person name="Zaremba-Niedzwiedzka K."/>
            <person name="Martijn J."/>
            <person name="Lind A.E."/>
            <person name="van Eijk R."/>
            <person name="Schleper C."/>
            <person name="Guy L."/>
            <person name="Ettema T.J."/>
        </authorList>
    </citation>
    <scope>NUCLEOTIDE SEQUENCE</scope>
</reference>